<dbReference type="PANTHER" id="PTHR43578">
    <property type="entry name" value="NADH-QUINONE OXIDOREDUCTASE SUBUNIT F"/>
    <property type="match status" value="1"/>
</dbReference>
<evidence type="ECO:0000256" key="1">
    <source>
        <dbReference type="ARBA" id="ARBA00007523"/>
    </source>
</evidence>
<dbReference type="SMART" id="SM00928">
    <property type="entry name" value="NADH_4Fe-4S"/>
    <property type="match status" value="1"/>
</dbReference>
<reference evidence="7 8" key="1">
    <citation type="submission" date="2023-07" db="EMBL/GenBank/DDBJ databases">
        <title>Genomic Encyclopedia of Type Strains, Phase IV (KMG-IV): sequencing the most valuable type-strain genomes for metagenomic binning, comparative biology and taxonomic classification.</title>
        <authorList>
            <person name="Goeker M."/>
        </authorList>
    </citation>
    <scope>NUCLEOTIDE SEQUENCE [LARGE SCALE GENOMIC DNA]</scope>
    <source>
        <strain evidence="7 8">DSM 1400</strain>
    </source>
</reference>
<evidence type="ECO:0000313" key="7">
    <source>
        <dbReference type="EMBL" id="MDQ0479334.1"/>
    </source>
</evidence>
<dbReference type="SUPFAM" id="SSF142984">
    <property type="entry name" value="Nqo1 middle domain-like"/>
    <property type="match status" value="1"/>
</dbReference>
<dbReference type="SUPFAM" id="SSF140490">
    <property type="entry name" value="Nqo1C-terminal domain-like"/>
    <property type="match status" value="1"/>
</dbReference>
<sequence length="430" mass="47531">MSRTIELITKNCGKIDPCNVDEYVKYDGFKGLKKALSMEPLEIVEEVKKSKLMGRGGAAYPTGVKWEQAYYVDGDTKYVVCNADEGEPGTFKDKVILDKDPLRLIEGMTIAAYILGSKKGYIYIRGEYAQSQKIVNEAIENAKKKGYLGKSILGMDFEFDIEVLTGAGGYVVGENSALIESSEGKAGRPRIKPPYIKICGLYKKPTLVNNVETFAAISYIVSNGGEKYRSYGTEYSGGTKLICLSGNVKNRGVFEVPFGITLREIIYDIGGGIPDNKNLKFVQMGGSSGACISTEMLDIPLCYNEFKNAGISIGSGAILVVDDSICTLEFLKHIYEFFLHESCGKCTPCREGNKQILRILGKFIQGEAKLEDYKNFEKVIETMKYASFCGLGKSAPTALKSCLKIFKNEFDEHIERKCKVGSCFNNKEEM</sequence>
<name>A0ABU0JTD3_HATLI</name>
<dbReference type="Gene3D" id="6.10.250.1450">
    <property type="match status" value="1"/>
</dbReference>
<keyword evidence="3" id="KW-0479">Metal-binding</keyword>
<evidence type="ECO:0000256" key="5">
    <source>
        <dbReference type="ARBA" id="ARBA00023014"/>
    </source>
</evidence>
<dbReference type="InterPro" id="IPR037225">
    <property type="entry name" value="Nuo51_FMN-bd_sf"/>
</dbReference>
<evidence type="ECO:0000256" key="4">
    <source>
        <dbReference type="ARBA" id="ARBA00023004"/>
    </source>
</evidence>
<dbReference type="InterPro" id="IPR037207">
    <property type="entry name" value="Nuop51_4Fe4S-bd_sf"/>
</dbReference>
<proteinExistence type="inferred from homology"/>
<dbReference type="Pfam" id="PF10589">
    <property type="entry name" value="NADH_4Fe-4S"/>
    <property type="match status" value="1"/>
</dbReference>
<dbReference type="Gene3D" id="3.10.20.600">
    <property type="match status" value="1"/>
</dbReference>
<gene>
    <name evidence="7" type="ORF">QOZ93_001075</name>
</gene>
<keyword evidence="5" id="KW-0411">Iron-sulfur</keyword>
<dbReference type="RefSeq" id="WP_307355417.1">
    <property type="nucleotide sequence ID" value="NZ_BAAACJ010000032.1"/>
</dbReference>
<evidence type="ECO:0000256" key="2">
    <source>
        <dbReference type="ARBA" id="ARBA00022485"/>
    </source>
</evidence>
<feature type="domain" description="NADH-ubiquinone oxidoreductase 51kDa subunit iron-sulphur binding" evidence="6">
    <location>
        <begin position="328"/>
        <end position="373"/>
    </location>
</feature>
<dbReference type="InterPro" id="IPR001949">
    <property type="entry name" value="NADH-UbQ_OxRdtase_51kDa_CS"/>
</dbReference>
<dbReference type="InterPro" id="IPR019575">
    <property type="entry name" value="Nuop51_4Fe4S-bd"/>
</dbReference>
<comment type="similarity">
    <text evidence="1">Belongs to the complex I 51 kDa subunit family.</text>
</comment>
<dbReference type="InterPro" id="IPR011538">
    <property type="entry name" value="Nuo51_FMN-bd"/>
</dbReference>
<dbReference type="Gene3D" id="1.20.1440.230">
    <property type="entry name" value="NADH-ubiquinone oxidoreductase 51kDa subunit, iron-sulphur binding domain"/>
    <property type="match status" value="1"/>
</dbReference>
<accession>A0ABU0JTD3</accession>
<organism evidence="7 8">
    <name type="scientific">Hathewaya limosa</name>
    <name type="common">Clostridium limosum</name>
    <dbReference type="NCBI Taxonomy" id="1536"/>
    <lineage>
        <taxon>Bacteria</taxon>
        <taxon>Bacillati</taxon>
        <taxon>Bacillota</taxon>
        <taxon>Clostridia</taxon>
        <taxon>Eubacteriales</taxon>
        <taxon>Clostridiaceae</taxon>
        <taxon>Hathewaya</taxon>
    </lineage>
</organism>
<dbReference type="Proteomes" id="UP001224418">
    <property type="component" value="Unassembled WGS sequence"/>
</dbReference>
<dbReference type="Pfam" id="PF01512">
    <property type="entry name" value="Complex1_51K"/>
    <property type="match status" value="1"/>
</dbReference>
<protein>
    <submittedName>
        <fullName evidence="7">NADH-quinone oxidoreductase subunit F</fullName>
    </submittedName>
</protein>
<evidence type="ECO:0000259" key="6">
    <source>
        <dbReference type="SMART" id="SM00928"/>
    </source>
</evidence>
<keyword evidence="4" id="KW-0408">Iron</keyword>
<dbReference type="SUPFAM" id="SSF142019">
    <property type="entry name" value="Nqo1 FMN-binding domain-like"/>
    <property type="match status" value="1"/>
</dbReference>
<keyword evidence="8" id="KW-1185">Reference proteome</keyword>
<evidence type="ECO:0000256" key="3">
    <source>
        <dbReference type="ARBA" id="ARBA00022723"/>
    </source>
</evidence>
<dbReference type="Gene3D" id="3.40.50.11540">
    <property type="entry name" value="NADH-ubiquinone oxidoreductase 51kDa subunit"/>
    <property type="match status" value="1"/>
</dbReference>
<keyword evidence="2" id="KW-0004">4Fe-4S</keyword>
<dbReference type="PANTHER" id="PTHR43578:SF3">
    <property type="entry name" value="NADH-QUINONE OXIDOREDUCTASE SUBUNIT F"/>
    <property type="match status" value="1"/>
</dbReference>
<dbReference type="EMBL" id="JAUSWN010000007">
    <property type="protein sequence ID" value="MDQ0479334.1"/>
    <property type="molecule type" value="Genomic_DNA"/>
</dbReference>
<comment type="caution">
    <text evidence="7">The sequence shown here is derived from an EMBL/GenBank/DDBJ whole genome shotgun (WGS) entry which is preliminary data.</text>
</comment>
<evidence type="ECO:0000313" key="8">
    <source>
        <dbReference type="Proteomes" id="UP001224418"/>
    </source>
</evidence>
<dbReference type="PROSITE" id="PS00645">
    <property type="entry name" value="COMPLEX1_51K_2"/>
    <property type="match status" value="1"/>
</dbReference>